<dbReference type="SUPFAM" id="SSF53383">
    <property type="entry name" value="PLP-dependent transferases"/>
    <property type="match status" value="1"/>
</dbReference>
<dbReference type="InterPro" id="IPR015422">
    <property type="entry name" value="PyrdxlP-dep_Trfase_small"/>
</dbReference>
<evidence type="ECO:0000256" key="1">
    <source>
        <dbReference type="ARBA" id="ARBA00023002"/>
    </source>
</evidence>
<protein>
    <recommendedName>
        <fullName evidence="2">Glycine cleavage system P-protein N-terminal domain-containing protein</fullName>
    </recommendedName>
</protein>
<evidence type="ECO:0000259" key="2">
    <source>
        <dbReference type="Pfam" id="PF02347"/>
    </source>
</evidence>
<dbReference type="GO" id="GO:0004375">
    <property type="term" value="F:glycine dehydrogenase (decarboxylating) activity"/>
    <property type="evidence" value="ECO:0007669"/>
    <property type="project" value="InterPro"/>
</dbReference>
<evidence type="ECO:0000313" key="3">
    <source>
        <dbReference type="EMBL" id="GAF90098.1"/>
    </source>
</evidence>
<dbReference type="Gene3D" id="3.90.1150.10">
    <property type="entry name" value="Aspartate Aminotransferase, domain 1"/>
    <property type="match status" value="1"/>
</dbReference>
<dbReference type="PANTHER" id="PTHR42806:SF1">
    <property type="entry name" value="GLYCINE DEHYDROGENASE (DECARBOXYLATING)"/>
    <property type="match status" value="1"/>
</dbReference>
<dbReference type="GO" id="GO:0009116">
    <property type="term" value="P:nucleoside metabolic process"/>
    <property type="evidence" value="ECO:0007669"/>
    <property type="project" value="InterPro"/>
</dbReference>
<comment type="caution">
    <text evidence="3">The sequence shown here is derived from an EMBL/GenBank/DDBJ whole genome shotgun (WGS) entry which is preliminary data.</text>
</comment>
<dbReference type="InterPro" id="IPR049315">
    <property type="entry name" value="GDC-P_N"/>
</dbReference>
<organism evidence="3">
    <name type="scientific">marine sediment metagenome</name>
    <dbReference type="NCBI Taxonomy" id="412755"/>
    <lineage>
        <taxon>unclassified sequences</taxon>
        <taxon>metagenomes</taxon>
        <taxon>ecological metagenomes</taxon>
    </lineage>
</organism>
<gene>
    <name evidence="3" type="ORF">S01H1_29430</name>
</gene>
<dbReference type="InterPro" id="IPR015421">
    <property type="entry name" value="PyrdxlP-dep_Trfase_major"/>
</dbReference>
<dbReference type="Gene3D" id="3.40.640.10">
    <property type="entry name" value="Type I PLP-dependent aspartate aminotransferase-like (Major domain)"/>
    <property type="match status" value="1"/>
</dbReference>
<keyword evidence="1" id="KW-0560">Oxidoreductase</keyword>
<dbReference type="EMBL" id="BARS01018042">
    <property type="protein sequence ID" value="GAF90098.1"/>
    <property type="molecule type" value="Genomic_DNA"/>
</dbReference>
<feature type="domain" description="Glycine cleavage system P-protein N-terminal" evidence="2">
    <location>
        <begin position="2"/>
        <end position="190"/>
    </location>
</feature>
<dbReference type="InterPro" id="IPR015424">
    <property type="entry name" value="PyrdxlP-dep_Trfase"/>
</dbReference>
<dbReference type="AlphaFoldDB" id="X0T9E4"/>
<proteinExistence type="predicted"/>
<dbReference type="Pfam" id="PF02347">
    <property type="entry name" value="GDC-P"/>
    <property type="match status" value="1"/>
</dbReference>
<reference evidence="3" key="1">
    <citation type="journal article" date="2014" name="Front. Microbiol.">
        <title>High frequency of phylogenetically diverse reductive dehalogenase-homologous genes in deep subseafloor sedimentary metagenomes.</title>
        <authorList>
            <person name="Kawai M."/>
            <person name="Futagami T."/>
            <person name="Toyoda A."/>
            <person name="Takaki Y."/>
            <person name="Nishi S."/>
            <person name="Hori S."/>
            <person name="Arai W."/>
            <person name="Tsubouchi T."/>
            <person name="Morono Y."/>
            <person name="Uchiyama I."/>
            <person name="Ito T."/>
            <person name="Fujiyama A."/>
            <person name="Inagaki F."/>
            <person name="Takami H."/>
        </authorList>
    </citation>
    <scope>NUCLEOTIDE SEQUENCE</scope>
    <source>
        <strain evidence="3">Expedition CK06-06</strain>
    </source>
</reference>
<dbReference type="InterPro" id="IPR023010">
    <property type="entry name" value="GcvPA"/>
</dbReference>
<accession>X0T9E4</accession>
<sequence length="196" mass="21255">MVGTAQTLGIHMNCGGGSVGFIASRDEEKYVAEYPSLLISISNTVQEGEYGFGICAYERTSYASRDKAKDWVGTTTGLWTIVAAVYMALMGPCGFKEIGETIIQKAHYAIKLLSEIGGISLPFSSNSFKEFIVNFDGAGMSVTDVNKALLSHSIYGGKDISREFPELGNSALYCITEIHSRQDIENLVSALKEILK</sequence>
<name>X0T9E4_9ZZZZ</name>
<dbReference type="PANTHER" id="PTHR42806">
    <property type="entry name" value="GLYCINE CLEAVAGE SYSTEM P-PROTEIN"/>
    <property type="match status" value="1"/>
</dbReference>